<comment type="caution">
    <text evidence="14">The sequence shown here is derived from an EMBL/GenBank/DDBJ whole genome shotgun (WGS) entry which is preliminary data.</text>
</comment>
<dbReference type="InterPro" id="IPR041267">
    <property type="entry name" value="NLRP_HD2"/>
</dbReference>
<comment type="subcellular location">
    <subcellularLocation>
        <location evidence="1">Cytoplasm</location>
    </subcellularLocation>
</comment>
<dbReference type="PANTHER" id="PTHR24106">
    <property type="entry name" value="NACHT, LRR AND CARD DOMAINS-CONTAINING"/>
    <property type="match status" value="1"/>
</dbReference>
<keyword evidence="3" id="KW-0433">Leucine-rich repeat</keyword>
<sequence>MKCLLPLRSLGRSPVCSMKMSSSENDVMLDSPEPCVEMDRSRSEPAGSEGPPEASDSEQQLPPEDQPAASSNSEASEDLQRKRRAVLTEERPSCCALCQDVLKDPLCLSCGHWFCRRCITSHRRQSAAARRSCFQCAAESDSAAGIQTWDHSGRIHSECWETLKLVLRNFMDVFNLIPEDQIFLKDIFIDLHVSEARNEHQRKEAGASSRKKPKLRRSIQMEDVLKPGRDTSARIVLTKGAPGVGKSILTQKFTLDWAGRRDTEDIHFVFPFKFKMLNKQKDLKRNFVDLLHDTFGDIKDSGITTFDEFRILLILDGLDECQLPLDFKKNETLSDVCVETSLDVLLTNLIKGNLLPLAQIWITTRPAAAARIPAKFVGLVTEIRGFSDTNKEAYFRKRIKNKEQASRVISHVRAYESLYRMCHLPNFCRITVKVLEDKMKTGEEEEFPKNIGDMYINFLLLQSKRNRQKYPDKAEKYPDMKKVIQVLGKLAFEQLQKGHLIFYASHMVEYGISVKDAPLFSDVLTNISRKRKAACRDPAYCFIRLRTQEFLAAVYVFNSYRGRKTEMLQDLQEHLRDGEHPSESPRDAFVSKALLAPLQSKNRHLDLFVCFLHGLSVQFIQNFLKSLIGRPDAKSEVILTALNHLKKMSYQNLLSDQSLSIYHTLMHVKELSLPQHIQRFLKLESKSEKELLEVHVPLLIHMMHASEDELYLKKYNVTKRTHQRLKRTTVEVVVRVCT</sequence>
<dbReference type="InterPro" id="IPR051261">
    <property type="entry name" value="NLR"/>
</dbReference>
<evidence type="ECO:0000256" key="8">
    <source>
        <dbReference type="ARBA" id="ARBA00022833"/>
    </source>
</evidence>
<evidence type="ECO:0000256" key="5">
    <source>
        <dbReference type="ARBA" id="ARBA00022737"/>
    </source>
</evidence>
<evidence type="ECO:0000256" key="2">
    <source>
        <dbReference type="ARBA" id="ARBA00022490"/>
    </source>
</evidence>
<evidence type="ECO:0000256" key="6">
    <source>
        <dbReference type="ARBA" id="ARBA00022741"/>
    </source>
</evidence>
<keyword evidence="4" id="KW-0479">Metal-binding</keyword>
<feature type="domain" description="RING-type" evidence="12">
    <location>
        <begin position="95"/>
        <end position="136"/>
    </location>
</feature>
<dbReference type="InterPro" id="IPR013083">
    <property type="entry name" value="Znf_RING/FYVE/PHD"/>
</dbReference>
<dbReference type="PROSITE" id="PS00518">
    <property type="entry name" value="ZF_RING_1"/>
    <property type="match status" value="1"/>
</dbReference>
<keyword evidence="8" id="KW-0862">Zinc</keyword>
<feature type="domain" description="NACHT" evidence="13">
    <location>
        <begin position="234"/>
        <end position="368"/>
    </location>
</feature>
<evidence type="ECO:0000256" key="11">
    <source>
        <dbReference type="SAM" id="MobiDB-lite"/>
    </source>
</evidence>
<dbReference type="SUPFAM" id="SSF57850">
    <property type="entry name" value="RING/U-box"/>
    <property type="match status" value="1"/>
</dbReference>
<dbReference type="GO" id="GO:0005737">
    <property type="term" value="C:cytoplasm"/>
    <property type="evidence" value="ECO:0007669"/>
    <property type="project" value="UniProtKB-SubCell"/>
</dbReference>
<protein>
    <submittedName>
        <fullName evidence="14">Protein NLRC3</fullName>
    </submittedName>
</protein>
<evidence type="ECO:0000256" key="3">
    <source>
        <dbReference type="ARBA" id="ARBA00022614"/>
    </source>
</evidence>
<evidence type="ECO:0000313" key="14">
    <source>
        <dbReference type="EMBL" id="KAF6725298.1"/>
    </source>
</evidence>
<dbReference type="Pfam" id="PF15227">
    <property type="entry name" value="zf-C3HC4_4"/>
    <property type="match status" value="1"/>
</dbReference>
<evidence type="ECO:0000256" key="4">
    <source>
        <dbReference type="ARBA" id="ARBA00022723"/>
    </source>
</evidence>
<dbReference type="Pfam" id="PF17776">
    <property type="entry name" value="NLRC4_HD2"/>
    <property type="match status" value="1"/>
</dbReference>
<dbReference type="SMART" id="SM00184">
    <property type="entry name" value="RING"/>
    <property type="match status" value="1"/>
</dbReference>
<keyword evidence="7 10" id="KW-0863">Zinc-finger</keyword>
<keyword evidence="5" id="KW-0677">Repeat</keyword>
<dbReference type="Pfam" id="PF17779">
    <property type="entry name" value="WHD_NOD2"/>
    <property type="match status" value="1"/>
</dbReference>
<evidence type="ECO:0000256" key="9">
    <source>
        <dbReference type="ARBA" id="ARBA00022840"/>
    </source>
</evidence>
<dbReference type="PROSITE" id="PS50089">
    <property type="entry name" value="ZF_RING_2"/>
    <property type="match status" value="1"/>
</dbReference>
<dbReference type="Proteomes" id="UP000646548">
    <property type="component" value="Unassembled WGS sequence"/>
</dbReference>
<dbReference type="AlphaFoldDB" id="A0A834CB04"/>
<keyword evidence="9" id="KW-0067">ATP-binding</keyword>
<dbReference type="InterPro" id="IPR001841">
    <property type="entry name" value="Znf_RING"/>
</dbReference>
<dbReference type="InterPro" id="IPR041075">
    <property type="entry name" value="NOD1/2_WH"/>
</dbReference>
<name>A0A834CB04_ORYME</name>
<feature type="region of interest" description="Disordered" evidence="11">
    <location>
        <begin position="15"/>
        <end position="82"/>
    </location>
</feature>
<dbReference type="InterPro" id="IPR027417">
    <property type="entry name" value="P-loop_NTPase"/>
</dbReference>
<dbReference type="EMBL" id="WKFB01000366">
    <property type="protein sequence ID" value="KAF6725298.1"/>
    <property type="molecule type" value="Genomic_DNA"/>
</dbReference>
<evidence type="ECO:0000313" key="15">
    <source>
        <dbReference type="Proteomes" id="UP000646548"/>
    </source>
</evidence>
<reference evidence="14" key="1">
    <citation type="journal article" name="BMC Genomics">
        <title>Long-read sequencing and de novo genome assembly of marine medaka (Oryzias melastigma).</title>
        <authorList>
            <person name="Liang P."/>
            <person name="Saqib H.S.A."/>
            <person name="Ni X."/>
            <person name="Shen Y."/>
        </authorList>
    </citation>
    <scope>NUCLEOTIDE SEQUENCE</scope>
    <source>
        <strain evidence="14">Bigg-433</strain>
    </source>
</reference>
<dbReference type="SUPFAM" id="SSF52540">
    <property type="entry name" value="P-loop containing nucleoside triphosphate hydrolases"/>
    <property type="match status" value="1"/>
</dbReference>
<proteinExistence type="predicted"/>
<dbReference type="PROSITE" id="PS50837">
    <property type="entry name" value="NACHT"/>
    <property type="match status" value="1"/>
</dbReference>
<evidence type="ECO:0000259" key="13">
    <source>
        <dbReference type="PROSITE" id="PS50837"/>
    </source>
</evidence>
<dbReference type="Pfam" id="PF05729">
    <property type="entry name" value="NACHT"/>
    <property type="match status" value="1"/>
</dbReference>
<keyword evidence="6" id="KW-0547">Nucleotide-binding</keyword>
<keyword evidence="2" id="KW-0963">Cytoplasm</keyword>
<evidence type="ECO:0000259" key="12">
    <source>
        <dbReference type="PROSITE" id="PS50089"/>
    </source>
</evidence>
<dbReference type="InterPro" id="IPR007111">
    <property type="entry name" value="NACHT_NTPase"/>
</dbReference>
<dbReference type="Gene3D" id="3.30.40.10">
    <property type="entry name" value="Zinc/RING finger domain, C3HC4 (zinc finger)"/>
    <property type="match status" value="1"/>
</dbReference>
<organism evidence="14 15">
    <name type="scientific">Oryzias melastigma</name>
    <name type="common">Marine medaka</name>
    <dbReference type="NCBI Taxonomy" id="30732"/>
    <lineage>
        <taxon>Eukaryota</taxon>
        <taxon>Metazoa</taxon>
        <taxon>Chordata</taxon>
        <taxon>Craniata</taxon>
        <taxon>Vertebrata</taxon>
        <taxon>Euteleostomi</taxon>
        <taxon>Actinopterygii</taxon>
        <taxon>Neopterygii</taxon>
        <taxon>Teleostei</taxon>
        <taxon>Neoteleostei</taxon>
        <taxon>Acanthomorphata</taxon>
        <taxon>Ovalentaria</taxon>
        <taxon>Atherinomorphae</taxon>
        <taxon>Beloniformes</taxon>
        <taxon>Adrianichthyidae</taxon>
        <taxon>Oryziinae</taxon>
        <taxon>Oryzias</taxon>
    </lineage>
</organism>
<evidence type="ECO:0000256" key="1">
    <source>
        <dbReference type="ARBA" id="ARBA00004496"/>
    </source>
</evidence>
<dbReference type="GO" id="GO:0008270">
    <property type="term" value="F:zinc ion binding"/>
    <property type="evidence" value="ECO:0007669"/>
    <property type="project" value="UniProtKB-KW"/>
</dbReference>
<evidence type="ECO:0000256" key="7">
    <source>
        <dbReference type="ARBA" id="ARBA00022771"/>
    </source>
</evidence>
<accession>A0A834CB04</accession>
<dbReference type="InterPro" id="IPR017907">
    <property type="entry name" value="Znf_RING_CS"/>
</dbReference>
<dbReference type="Gene3D" id="3.40.50.300">
    <property type="entry name" value="P-loop containing nucleotide triphosphate hydrolases"/>
    <property type="match status" value="1"/>
</dbReference>
<evidence type="ECO:0000256" key="10">
    <source>
        <dbReference type="PROSITE-ProRule" id="PRU00175"/>
    </source>
</evidence>
<gene>
    <name evidence="14" type="ORF">FQA47_000211</name>
</gene>
<dbReference type="GO" id="GO:0005524">
    <property type="term" value="F:ATP binding"/>
    <property type="evidence" value="ECO:0007669"/>
    <property type="project" value="UniProtKB-KW"/>
</dbReference>